<sequence>MLDTFINSGELGIKNLKVFRWRCSGAYNAISDSDLKLLIKIWKDDFNSFTIFSYFSGLIGTFTYSFSSSGKGDNDEDWSGDIVSCRSSHKDQILDYIKKHNW</sequence>
<evidence type="ECO:0000313" key="1">
    <source>
        <dbReference type="EMBL" id="KXN74967.1"/>
    </source>
</evidence>
<keyword evidence="2" id="KW-1185">Reference proteome</keyword>
<proteinExistence type="predicted"/>
<dbReference type="AlphaFoldDB" id="A0A137PIZ6"/>
<accession>A0A137PIZ6</accession>
<dbReference type="EMBL" id="KQ964419">
    <property type="protein sequence ID" value="KXN74967.1"/>
    <property type="molecule type" value="Genomic_DNA"/>
</dbReference>
<name>A0A137PIZ6_CONC2</name>
<gene>
    <name evidence="1" type="ORF">CONCODRAFT_2044</name>
</gene>
<dbReference type="Proteomes" id="UP000070444">
    <property type="component" value="Unassembled WGS sequence"/>
</dbReference>
<organism evidence="1 2">
    <name type="scientific">Conidiobolus coronatus (strain ATCC 28846 / CBS 209.66 / NRRL 28638)</name>
    <name type="common">Delacroixia coronata</name>
    <dbReference type="NCBI Taxonomy" id="796925"/>
    <lineage>
        <taxon>Eukaryota</taxon>
        <taxon>Fungi</taxon>
        <taxon>Fungi incertae sedis</taxon>
        <taxon>Zoopagomycota</taxon>
        <taxon>Entomophthoromycotina</taxon>
        <taxon>Entomophthoromycetes</taxon>
        <taxon>Entomophthorales</taxon>
        <taxon>Ancylistaceae</taxon>
        <taxon>Conidiobolus</taxon>
    </lineage>
</organism>
<reference evidence="1 2" key="1">
    <citation type="journal article" date="2015" name="Genome Biol. Evol.">
        <title>Phylogenomic analyses indicate that early fungi evolved digesting cell walls of algal ancestors of land plants.</title>
        <authorList>
            <person name="Chang Y."/>
            <person name="Wang S."/>
            <person name="Sekimoto S."/>
            <person name="Aerts A.L."/>
            <person name="Choi C."/>
            <person name="Clum A."/>
            <person name="LaButti K.M."/>
            <person name="Lindquist E.A."/>
            <person name="Yee Ngan C."/>
            <person name="Ohm R.A."/>
            <person name="Salamov A.A."/>
            <person name="Grigoriev I.V."/>
            <person name="Spatafora J.W."/>
            <person name="Berbee M.L."/>
        </authorList>
    </citation>
    <scope>NUCLEOTIDE SEQUENCE [LARGE SCALE GENOMIC DNA]</scope>
    <source>
        <strain evidence="1 2">NRRL 28638</strain>
    </source>
</reference>
<protein>
    <submittedName>
        <fullName evidence="1">Uncharacterized protein</fullName>
    </submittedName>
</protein>
<evidence type="ECO:0000313" key="2">
    <source>
        <dbReference type="Proteomes" id="UP000070444"/>
    </source>
</evidence>